<dbReference type="RefSeq" id="WP_301414806.1">
    <property type="nucleotide sequence ID" value="NZ_CP098023.1"/>
</dbReference>
<reference evidence="1 2" key="1">
    <citation type="submission" date="2022-05" db="EMBL/GenBank/DDBJ databases">
        <title>Microbulbifer sp. nov., isolated from sponge.</title>
        <authorList>
            <person name="Gao L."/>
        </authorList>
    </citation>
    <scope>NUCLEOTIDE SEQUENCE [LARGE SCALE GENOMIC DNA]</scope>
    <source>
        <strain evidence="1 2">MI-G</strain>
    </source>
</reference>
<evidence type="ECO:0000313" key="2">
    <source>
        <dbReference type="Proteomes" id="UP001321520"/>
    </source>
</evidence>
<name>A0ABY9E7N0_9GAMM</name>
<accession>A0ABY9E7N0</accession>
<gene>
    <name evidence="1" type="ORF">M8T91_14115</name>
</gene>
<organism evidence="1 2">
    <name type="scientific">Microbulbifer spongiae</name>
    <dbReference type="NCBI Taxonomy" id="2944933"/>
    <lineage>
        <taxon>Bacteria</taxon>
        <taxon>Pseudomonadati</taxon>
        <taxon>Pseudomonadota</taxon>
        <taxon>Gammaproteobacteria</taxon>
        <taxon>Cellvibrionales</taxon>
        <taxon>Microbulbiferaceae</taxon>
        <taxon>Microbulbifer</taxon>
    </lineage>
</organism>
<protein>
    <submittedName>
        <fullName evidence="1">SRPBCC family protein</fullName>
    </submittedName>
</protein>
<dbReference type="EMBL" id="CP098023">
    <property type="protein sequence ID" value="WKD49020.1"/>
    <property type="molecule type" value="Genomic_DNA"/>
</dbReference>
<sequence length="157" mass="17742">MKMISVSCVANVSAEKAWEKMRDLSKPHFYVPGVTGAVIISTQKEGIGTSRRIFSSRAPLIETVTAWNEGRGFTLKLHSDDGDGIPPLFKKASFQYALEPLSKYQTRLTNCMNFEMKWGKLGHLLSGLIMRSMRQMQENIITAQKEYYETGKSQKKS</sequence>
<dbReference type="InterPro" id="IPR019587">
    <property type="entry name" value="Polyketide_cyclase/dehydratase"/>
</dbReference>
<dbReference type="Gene3D" id="3.30.530.20">
    <property type="match status" value="1"/>
</dbReference>
<dbReference type="Pfam" id="PF10604">
    <property type="entry name" value="Polyketide_cyc2"/>
    <property type="match status" value="1"/>
</dbReference>
<dbReference type="InterPro" id="IPR023393">
    <property type="entry name" value="START-like_dom_sf"/>
</dbReference>
<proteinExistence type="predicted"/>
<dbReference type="Proteomes" id="UP001321520">
    <property type="component" value="Chromosome"/>
</dbReference>
<evidence type="ECO:0000313" key="1">
    <source>
        <dbReference type="EMBL" id="WKD49020.1"/>
    </source>
</evidence>
<dbReference type="SUPFAM" id="SSF55961">
    <property type="entry name" value="Bet v1-like"/>
    <property type="match status" value="1"/>
</dbReference>
<keyword evidence="2" id="KW-1185">Reference proteome</keyword>